<dbReference type="Pfam" id="PF00753">
    <property type="entry name" value="Lactamase_B"/>
    <property type="match status" value="1"/>
</dbReference>
<proteinExistence type="predicted"/>
<dbReference type="Pfam" id="PF13567">
    <property type="entry name" value="DUF4131"/>
    <property type="match status" value="1"/>
</dbReference>
<evidence type="ECO:0000256" key="6">
    <source>
        <dbReference type="SAM" id="Phobius"/>
    </source>
</evidence>
<keyword evidence="3 6" id="KW-0812">Transmembrane</keyword>
<dbReference type="CDD" id="cd07731">
    <property type="entry name" value="ComA-like_MBL-fold"/>
    <property type="match status" value="1"/>
</dbReference>
<feature type="transmembrane region" description="Helical" evidence="6">
    <location>
        <begin position="327"/>
        <end position="347"/>
    </location>
</feature>
<accession>A0A4D6X5Z2</accession>
<dbReference type="InterPro" id="IPR036866">
    <property type="entry name" value="RibonucZ/Hydroxyglut_hydro"/>
</dbReference>
<evidence type="ECO:0000256" key="4">
    <source>
        <dbReference type="ARBA" id="ARBA00022989"/>
    </source>
</evidence>
<evidence type="ECO:0000256" key="1">
    <source>
        <dbReference type="ARBA" id="ARBA00004651"/>
    </source>
</evidence>
<feature type="domain" description="Metallo-beta-lactamase" evidence="7">
    <location>
        <begin position="500"/>
        <end position="684"/>
    </location>
</feature>
<name>A0A4D6X5Z2_PSEPU</name>
<dbReference type="InterPro" id="IPR001279">
    <property type="entry name" value="Metallo-B-lactamas"/>
</dbReference>
<feature type="transmembrane region" description="Helical" evidence="6">
    <location>
        <begin position="390"/>
        <end position="408"/>
    </location>
</feature>
<dbReference type="InterPro" id="IPR035681">
    <property type="entry name" value="ComA-like_MBL"/>
</dbReference>
<reference evidence="9" key="1">
    <citation type="submission" date="2019-04" db="EMBL/GenBank/DDBJ databases">
        <title>Genome sequence of Pseudomonas putida 1290, an auxin catabolizing strain.</title>
        <authorList>
            <person name="Laird T.S."/>
            <person name="Leveau J.H.J."/>
        </authorList>
    </citation>
    <scope>NUCLEOTIDE SEQUENCE [LARGE SCALE GENOMIC DNA]</scope>
    <source>
        <strain evidence="9">1290</strain>
    </source>
</reference>
<sequence length="738" mass="80139">MRTGMFALALGLLALGFLPALPSVGWLWLMLLGGIVCACTRLWPLGCFLLGLCWACWSAQQALDDRLAPVLDGRTVWLEGKVVGLPNRSAQGVRFELEQPRSRRARLPERIQVSWFEGPAVQAGERWRLAVTLQRPAGLSNPHGPDRQAQLLARGIGATGTVKAGEVVDAAAPGWRHALRERLLAVDAHGREAVLVALVLGDGSGLARQDWQVLQATGTVHLLVISGQHIGLVAGLVYALVVGLVRCGLWPRRWPWLPWACGLAMSAALAYGWLAGAGVPVQRACLMLAVVLVWRLRFRHLGAFFPWLLALVLVLLVEPLAALLPGFWLSFAAVAVLIYCFSARLGGWRPWQAWTRAQWVIAIGLLPVLLATGLPVSLSAPLANLLAVPWISLAVLPLALLGTALLPLAGIGEALLWLAGGSLDLLLRGLTLLAQWRPAWEPPALPLWAWALVCLGALLLLLPRGVPLRGLGGVMLLALWVPRDEVPPGHVEVWQLDVGQGLAVLLRTRNHTLLYDAGPAFGDNDLGERVVLPTLRKLGIRHLDVMLISHAHADHSGGAPAIHRGLPVARVLAGEPEALAQALRAQACSNDDSWEWDGVRFSSWRWADGQSSNDRSCVLLVEAQGERLLLAGDMEAGAERAWLAATDEPRIDWLQSPHHGSRSSSTEAFVRATAPRGVLISRGRHNGFGHPHAQVIERYRRHGVAVHDTAVDGALRLMLGREGEVEGVRGQRRWWRVE</sequence>
<dbReference type="GO" id="GO:0030420">
    <property type="term" value="P:establishment of competence for transformation"/>
    <property type="evidence" value="ECO:0007669"/>
    <property type="project" value="InterPro"/>
</dbReference>
<keyword evidence="2" id="KW-1003">Cell membrane</keyword>
<evidence type="ECO:0000256" key="2">
    <source>
        <dbReference type="ARBA" id="ARBA00022475"/>
    </source>
</evidence>
<evidence type="ECO:0000259" key="7">
    <source>
        <dbReference type="SMART" id="SM00849"/>
    </source>
</evidence>
<evidence type="ECO:0000256" key="3">
    <source>
        <dbReference type="ARBA" id="ARBA00022692"/>
    </source>
</evidence>
<dbReference type="Pfam" id="PF03772">
    <property type="entry name" value="Competence"/>
    <property type="match status" value="1"/>
</dbReference>
<feature type="transmembrane region" description="Helical" evidence="6">
    <location>
        <begin position="447"/>
        <end position="466"/>
    </location>
</feature>
<feature type="transmembrane region" description="Helical" evidence="6">
    <location>
        <begin position="230"/>
        <end position="251"/>
    </location>
</feature>
<feature type="transmembrane region" description="Helical" evidence="6">
    <location>
        <begin position="359"/>
        <end position="378"/>
    </location>
</feature>
<feature type="transmembrane region" description="Helical" evidence="6">
    <location>
        <begin position="415"/>
        <end position="435"/>
    </location>
</feature>
<gene>
    <name evidence="8" type="ORF">E6B08_08230</name>
</gene>
<feature type="transmembrane region" description="Helical" evidence="6">
    <location>
        <begin position="301"/>
        <end position="321"/>
    </location>
</feature>
<dbReference type="SMART" id="SM00849">
    <property type="entry name" value="Lactamase_B"/>
    <property type="match status" value="1"/>
</dbReference>
<dbReference type="RefSeq" id="WP_136913563.1">
    <property type="nucleotide sequence ID" value="NZ_CP039371.1"/>
</dbReference>
<dbReference type="SUPFAM" id="SSF56281">
    <property type="entry name" value="Metallo-hydrolase/oxidoreductase"/>
    <property type="match status" value="1"/>
</dbReference>
<evidence type="ECO:0000256" key="5">
    <source>
        <dbReference type="ARBA" id="ARBA00023136"/>
    </source>
</evidence>
<dbReference type="GO" id="GO:0005886">
    <property type="term" value="C:plasma membrane"/>
    <property type="evidence" value="ECO:0007669"/>
    <property type="project" value="UniProtKB-SubCell"/>
</dbReference>
<dbReference type="InterPro" id="IPR004797">
    <property type="entry name" value="Competence_ComEC/Rec2"/>
</dbReference>
<dbReference type="InterPro" id="IPR025405">
    <property type="entry name" value="DUF4131"/>
</dbReference>
<evidence type="ECO:0000313" key="9">
    <source>
        <dbReference type="Proteomes" id="UP000298551"/>
    </source>
</evidence>
<dbReference type="InterPro" id="IPR004477">
    <property type="entry name" value="ComEC_N"/>
</dbReference>
<dbReference type="Proteomes" id="UP000298551">
    <property type="component" value="Chromosome"/>
</dbReference>
<dbReference type="OrthoDB" id="9761531at2"/>
<keyword evidence="4 6" id="KW-1133">Transmembrane helix</keyword>
<dbReference type="EMBL" id="CP039371">
    <property type="protein sequence ID" value="QCI11386.1"/>
    <property type="molecule type" value="Genomic_DNA"/>
</dbReference>
<protein>
    <submittedName>
        <fullName evidence="8">DNA internalization-related competence protein ComEC/Rec2</fullName>
    </submittedName>
</protein>
<dbReference type="AlphaFoldDB" id="A0A4D6X5Z2"/>
<keyword evidence="5 6" id="KW-0472">Membrane</keyword>
<comment type="subcellular location">
    <subcellularLocation>
        <location evidence="1">Cell membrane</location>
        <topology evidence="1">Multi-pass membrane protein</topology>
    </subcellularLocation>
</comment>
<dbReference type="Gene3D" id="3.60.15.10">
    <property type="entry name" value="Ribonuclease Z/Hydroxyacylglutathione hydrolase-like"/>
    <property type="match status" value="1"/>
</dbReference>
<feature type="transmembrane region" description="Helical" evidence="6">
    <location>
        <begin position="32"/>
        <end position="57"/>
    </location>
</feature>
<organism evidence="8 9">
    <name type="scientific">Pseudomonas putida</name>
    <name type="common">Arthrobacter siderocapsulatus</name>
    <dbReference type="NCBI Taxonomy" id="303"/>
    <lineage>
        <taxon>Bacteria</taxon>
        <taxon>Pseudomonadati</taxon>
        <taxon>Pseudomonadota</taxon>
        <taxon>Gammaproteobacteria</taxon>
        <taxon>Pseudomonadales</taxon>
        <taxon>Pseudomonadaceae</taxon>
        <taxon>Pseudomonas</taxon>
    </lineage>
</organism>
<dbReference type="PANTHER" id="PTHR30619">
    <property type="entry name" value="DNA INTERNALIZATION/COMPETENCE PROTEIN COMEC/REC2"/>
    <property type="match status" value="1"/>
</dbReference>
<dbReference type="InterPro" id="IPR052159">
    <property type="entry name" value="Competence_DNA_uptake"/>
</dbReference>
<evidence type="ECO:0000313" key="8">
    <source>
        <dbReference type="EMBL" id="QCI11386.1"/>
    </source>
</evidence>
<dbReference type="NCBIfam" id="TIGR00360">
    <property type="entry name" value="ComEC_N-term"/>
    <property type="match status" value="1"/>
</dbReference>
<dbReference type="PANTHER" id="PTHR30619:SF1">
    <property type="entry name" value="RECOMBINATION PROTEIN 2"/>
    <property type="match status" value="1"/>
</dbReference>
<dbReference type="NCBIfam" id="TIGR00361">
    <property type="entry name" value="ComEC_Rec2"/>
    <property type="match status" value="1"/>
</dbReference>